<sequence length="239" mass="24139">MNINGGGGRGGGPRSNGARGGVGKNGGLNRAVNGSGGGNGSVRDAGEDAAGWSNGSSAAVGSTYGTRACSAAWRAVVVNRRSVSLRDLRRRSPGHVGIPRDGRPLGGIIFQSAPLGFELLVLLVPGRGAAGHADGVAVAGLLPALPSVDGVVLLGIAVVTVLEDNFRSFGRRARSTAVGRGSVVLQQRTRALAAPGEVQTKAWHSNTRTPVVRLRMAAKTGGCFESGKLANGESSGRNC</sequence>
<protein>
    <submittedName>
        <fullName evidence="2">Uncharacterized protein</fullName>
    </submittedName>
</protein>
<dbReference type="Proteomes" id="UP000054815">
    <property type="component" value="Unassembled WGS sequence"/>
</dbReference>
<evidence type="ECO:0000313" key="3">
    <source>
        <dbReference type="Proteomes" id="UP000054815"/>
    </source>
</evidence>
<evidence type="ECO:0000313" key="2">
    <source>
        <dbReference type="EMBL" id="KRX93508.1"/>
    </source>
</evidence>
<evidence type="ECO:0000256" key="1">
    <source>
        <dbReference type="SAM" id="MobiDB-lite"/>
    </source>
</evidence>
<gene>
    <name evidence="2" type="ORF">T4E_4434</name>
</gene>
<accession>A0A0V0XZC0</accession>
<proteinExistence type="predicted"/>
<comment type="caution">
    <text evidence="2">The sequence shown here is derived from an EMBL/GenBank/DDBJ whole genome shotgun (WGS) entry which is preliminary data.</text>
</comment>
<dbReference type="AlphaFoldDB" id="A0A0V0XZC0"/>
<name>A0A0V0XZC0_TRIPS</name>
<organism evidence="2 3">
    <name type="scientific">Trichinella pseudospiralis</name>
    <name type="common">Parasitic roundworm</name>
    <dbReference type="NCBI Taxonomy" id="6337"/>
    <lineage>
        <taxon>Eukaryota</taxon>
        <taxon>Metazoa</taxon>
        <taxon>Ecdysozoa</taxon>
        <taxon>Nematoda</taxon>
        <taxon>Enoplea</taxon>
        <taxon>Dorylaimia</taxon>
        <taxon>Trichinellida</taxon>
        <taxon>Trichinellidae</taxon>
        <taxon>Trichinella</taxon>
    </lineage>
</organism>
<dbReference type="EMBL" id="JYDU01000087">
    <property type="protein sequence ID" value="KRX93508.1"/>
    <property type="molecule type" value="Genomic_DNA"/>
</dbReference>
<feature type="region of interest" description="Disordered" evidence="1">
    <location>
        <begin position="1"/>
        <end position="48"/>
    </location>
</feature>
<reference evidence="2 3" key="1">
    <citation type="submission" date="2015-01" db="EMBL/GenBank/DDBJ databases">
        <title>Evolution of Trichinella species and genotypes.</title>
        <authorList>
            <person name="Korhonen P.K."/>
            <person name="Edoardo P."/>
            <person name="Giuseppe L.R."/>
            <person name="Gasser R.B."/>
        </authorList>
    </citation>
    <scope>NUCLEOTIDE SEQUENCE [LARGE SCALE GENOMIC DNA]</scope>
    <source>
        <strain evidence="2">ISS141</strain>
    </source>
</reference>
<feature type="compositionally biased region" description="Gly residues" evidence="1">
    <location>
        <begin position="1"/>
        <end position="26"/>
    </location>
</feature>